<dbReference type="Proteomes" id="UP001319200">
    <property type="component" value="Unassembled WGS sequence"/>
</dbReference>
<keyword evidence="1" id="KW-1133">Transmembrane helix</keyword>
<keyword evidence="1" id="KW-0812">Transmembrane</keyword>
<sequence>MVGLILLYFVGKPFYELAEKKRKSKWLFAILGIVCYYVGLIIGQVILLALYELLLDGSVDDVNDLALGLLSTPFGVLICWGLYTFLKNRWSNKETFSASEEILDADLVNQQRSETP</sequence>
<protein>
    <submittedName>
        <fullName evidence="2">Uncharacterized protein</fullName>
    </submittedName>
</protein>
<keyword evidence="1" id="KW-0472">Membrane</keyword>
<dbReference type="EMBL" id="JAHESF010000017">
    <property type="protein sequence ID" value="MBT1698704.1"/>
    <property type="molecule type" value="Genomic_DNA"/>
</dbReference>
<evidence type="ECO:0000313" key="2">
    <source>
        <dbReference type="EMBL" id="MBT1698704.1"/>
    </source>
</evidence>
<accession>A0AAP2DNH9</accession>
<dbReference type="RefSeq" id="WP_254165370.1">
    <property type="nucleotide sequence ID" value="NZ_JAHESF010000017.1"/>
</dbReference>
<evidence type="ECO:0000313" key="3">
    <source>
        <dbReference type="Proteomes" id="UP001319200"/>
    </source>
</evidence>
<keyword evidence="3" id="KW-1185">Reference proteome</keyword>
<evidence type="ECO:0000256" key="1">
    <source>
        <dbReference type="SAM" id="Phobius"/>
    </source>
</evidence>
<feature type="transmembrane region" description="Helical" evidence="1">
    <location>
        <begin position="65"/>
        <end position="86"/>
    </location>
</feature>
<name>A0AAP2DNH9_9BACT</name>
<comment type="caution">
    <text evidence="2">The sequence shown here is derived from an EMBL/GenBank/DDBJ whole genome shotgun (WGS) entry which is preliminary data.</text>
</comment>
<feature type="transmembrane region" description="Helical" evidence="1">
    <location>
        <begin position="26"/>
        <end position="53"/>
    </location>
</feature>
<organism evidence="2 3">
    <name type="scientific">Chryseosolibacter histidini</name>
    <dbReference type="NCBI Taxonomy" id="2782349"/>
    <lineage>
        <taxon>Bacteria</taxon>
        <taxon>Pseudomonadati</taxon>
        <taxon>Bacteroidota</taxon>
        <taxon>Cytophagia</taxon>
        <taxon>Cytophagales</taxon>
        <taxon>Chryseotaleaceae</taxon>
        <taxon>Chryseosolibacter</taxon>
    </lineage>
</organism>
<dbReference type="AlphaFoldDB" id="A0AAP2DNH9"/>
<gene>
    <name evidence="2" type="ORF">KK083_17560</name>
</gene>
<proteinExistence type="predicted"/>
<reference evidence="2 3" key="1">
    <citation type="submission" date="2021-05" db="EMBL/GenBank/DDBJ databases">
        <title>A Polyphasic approach of four new species of the genus Ohtaekwangia: Ohtaekwangia histidinii sp. nov., Ohtaekwangia cretensis sp. nov., Ohtaekwangia indiensis sp. nov., Ohtaekwangia reichenbachii sp. nov. from diverse environment.</title>
        <authorList>
            <person name="Octaviana S."/>
        </authorList>
    </citation>
    <scope>NUCLEOTIDE SEQUENCE [LARGE SCALE GENOMIC DNA]</scope>
    <source>
        <strain evidence="2 3">PWU4</strain>
    </source>
</reference>